<feature type="domain" description="MRG" evidence="10">
    <location>
        <begin position="564"/>
        <end position="726"/>
    </location>
</feature>
<reference evidence="12" key="1">
    <citation type="journal article" date="2011" name="Nat. Biotechnol.">
        <title>The genomic sequence of the Chinese hamster ovary (CHO)-K1 cell line.</title>
        <authorList>
            <person name="Xu X."/>
            <person name="Nagarajan H."/>
            <person name="Lewis N.E."/>
            <person name="Pan S."/>
            <person name="Cai Z."/>
            <person name="Liu X."/>
            <person name="Chen W."/>
            <person name="Xie M."/>
            <person name="Wang W."/>
            <person name="Hammond S."/>
            <person name="Andersen M.R."/>
            <person name="Neff N."/>
            <person name="Passarelli B."/>
            <person name="Koh W."/>
            <person name="Fan H.C."/>
            <person name="Wang J."/>
            <person name="Gui Y."/>
            <person name="Lee K.H."/>
            <person name="Betenbaugh M.J."/>
            <person name="Quake S.R."/>
            <person name="Famili I."/>
            <person name="Palsson B.O."/>
            <person name="Wang J."/>
        </authorList>
    </citation>
    <scope>NUCLEOTIDE SEQUENCE [LARGE SCALE GENOMIC DNA]</scope>
    <source>
        <strain evidence="12">CHO K1 cell line</strain>
    </source>
</reference>
<feature type="region of interest" description="Disordered" evidence="9">
    <location>
        <begin position="129"/>
        <end position="155"/>
    </location>
</feature>
<evidence type="ECO:0000313" key="12">
    <source>
        <dbReference type="Proteomes" id="UP000001075"/>
    </source>
</evidence>
<feature type="compositionally biased region" description="Basic and acidic residues" evidence="9">
    <location>
        <begin position="358"/>
        <end position="371"/>
    </location>
</feature>
<evidence type="ECO:0000259" key="10">
    <source>
        <dbReference type="Pfam" id="PF05712"/>
    </source>
</evidence>
<dbReference type="Gene3D" id="1.10.274.30">
    <property type="entry name" value="MRG domain"/>
    <property type="match status" value="1"/>
</dbReference>
<proteinExistence type="predicted"/>
<evidence type="ECO:0000256" key="5">
    <source>
        <dbReference type="ARBA" id="ARBA00023015"/>
    </source>
</evidence>
<evidence type="ECO:0000256" key="3">
    <source>
        <dbReference type="ARBA" id="ARBA00022763"/>
    </source>
</evidence>
<dbReference type="GO" id="GO:0006355">
    <property type="term" value="P:regulation of DNA-templated transcription"/>
    <property type="evidence" value="ECO:0007669"/>
    <property type="project" value="InterPro"/>
</dbReference>
<keyword evidence="3" id="KW-0227">DNA damage</keyword>
<name>G3GSI3_CRIGR</name>
<keyword evidence="8" id="KW-0539">Nucleus</keyword>
<evidence type="ECO:0000256" key="4">
    <source>
        <dbReference type="ARBA" id="ARBA00022853"/>
    </source>
</evidence>
<dbReference type="EMBL" id="JH000011">
    <property type="protein sequence ID" value="EGV96569.1"/>
    <property type="molecule type" value="Genomic_DNA"/>
</dbReference>
<feature type="region of interest" description="Disordered" evidence="9">
    <location>
        <begin position="358"/>
        <end position="409"/>
    </location>
</feature>
<organism evidence="11 12">
    <name type="scientific">Cricetulus griseus</name>
    <name type="common">Chinese hamster</name>
    <name type="synonym">Cricetulus barabensis griseus</name>
    <dbReference type="NCBI Taxonomy" id="10029"/>
    <lineage>
        <taxon>Eukaryota</taxon>
        <taxon>Metazoa</taxon>
        <taxon>Chordata</taxon>
        <taxon>Craniata</taxon>
        <taxon>Vertebrata</taxon>
        <taxon>Euteleostomi</taxon>
        <taxon>Mammalia</taxon>
        <taxon>Eutheria</taxon>
        <taxon>Euarchontoglires</taxon>
        <taxon>Glires</taxon>
        <taxon>Rodentia</taxon>
        <taxon>Myomorpha</taxon>
        <taxon>Muroidea</taxon>
        <taxon>Cricetidae</taxon>
        <taxon>Cricetinae</taxon>
        <taxon>Cricetulus</taxon>
    </lineage>
</organism>
<feature type="compositionally biased region" description="Polar residues" evidence="9">
    <location>
        <begin position="486"/>
        <end position="498"/>
    </location>
</feature>
<feature type="compositionally biased region" description="Basic residues" evidence="9">
    <location>
        <begin position="144"/>
        <end position="155"/>
    </location>
</feature>
<dbReference type="GO" id="GO:0005634">
    <property type="term" value="C:nucleus"/>
    <property type="evidence" value="ECO:0007669"/>
    <property type="project" value="UniProtKB-SubCell"/>
</dbReference>
<keyword evidence="5" id="KW-0805">Transcription regulation</keyword>
<feature type="compositionally biased region" description="Basic and acidic residues" evidence="9">
    <location>
        <begin position="251"/>
        <end position="265"/>
    </location>
</feature>
<evidence type="ECO:0000256" key="8">
    <source>
        <dbReference type="ARBA" id="ARBA00023242"/>
    </source>
</evidence>
<protein>
    <submittedName>
        <fullName evidence="11">Mortality factor 4-like protein 2</fullName>
    </submittedName>
</protein>
<keyword evidence="6" id="KW-0804">Transcription</keyword>
<dbReference type="eggNOG" id="KOG3001">
    <property type="taxonomic scope" value="Eukaryota"/>
</dbReference>
<dbReference type="InterPro" id="IPR026541">
    <property type="entry name" value="MRG_dom"/>
</dbReference>
<keyword evidence="7" id="KW-0234">DNA repair</keyword>
<dbReference type="InParanoid" id="G3GSI3"/>
<dbReference type="PANTHER" id="PTHR10880:SF29">
    <property type="entry name" value="MORTALITY FACTOR 4-LIKE PROTEIN 1"/>
    <property type="match status" value="1"/>
</dbReference>
<gene>
    <name evidence="11" type="ORF">I79_000598</name>
</gene>
<dbReference type="PANTHER" id="PTHR10880">
    <property type="entry name" value="MORTALITY FACTOR 4-LIKE PROTEIN"/>
    <property type="match status" value="1"/>
</dbReference>
<evidence type="ECO:0000256" key="6">
    <source>
        <dbReference type="ARBA" id="ARBA00023163"/>
    </source>
</evidence>
<dbReference type="FunFam" id="1.10.274.30:FF:000001">
    <property type="entry name" value="Mortality factor 4-like protein 1"/>
    <property type="match status" value="1"/>
</dbReference>
<dbReference type="GO" id="GO:0006325">
    <property type="term" value="P:chromatin organization"/>
    <property type="evidence" value="ECO:0007669"/>
    <property type="project" value="UniProtKB-KW"/>
</dbReference>
<keyword evidence="4" id="KW-0156">Chromatin regulator</keyword>
<dbReference type="InterPro" id="IPR038217">
    <property type="entry name" value="MRG_C_sf"/>
</dbReference>
<dbReference type="InterPro" id="IPR008676">
    <property type="entry name" value="MRG"/>
</dbReference>
<dbReference type="GO" id="GO:0035267">
    <property type="term" value="C:NuA4 histone acetyltransferase complex"/>
    <property type="evidence" value="ECO:0007669"/>
    <property type="project" value="TreeGrafter"/>
</dbReference>
<evidence type="ECO:0000256" key="9">
    <source>
        <dbReference type="SAM" id="MobiDB-lite"/>
    </source>
</evidence>
<evidence type="ECO:0000256" key="7">
    <source>
        <dbReference type="ARBA" id="ARBA00023204"/>
    </source>
</evidence>
<dbReference type="AlphaFoldDB" id="G3GSI3"/>
<dbReference type="PaxDb" id="10029-XP_007607063.1"/>
<dbReference type="PROSITE" id="PS51640">
    <property type="entry name" value="MRG"/>
    <property type="match status" value="1"/>
</dbReference>
<accession>G3GSI3</accession>
<keyword evidence="2" id="KW-0341">Growth regulation</keyword>
<dbReference type="Proteomes" id="UP000001075">
    <property type="component" value="Unassembled WGS sequence"/>
</dbReference>
<comment type="subcellular location">
    <subcellularLocation>
        <location evidence="1">Nucleus</location>
    </subcellularLocation>
</comment>
<dbReference type="STRING" id="10029.G3GSI3"/>
<sequence>MSSVNESSYVGEQHVAESDDFMQLTPINRLDMEVTNSSTEQTSAETTNIQSPLTGTPWGCPATNCLSVERGCSDEKSCIVEKNPSTEKCGMRTRLHVAKKYYVMLKTPLIEKIVLQDYNCVNEETPAIGEKSSARKYESNKQLSGKRHRVSEKSLSFKKHLSAEKDLPKHRDCFNKKRWFTEKFRSAEEVVLGQRDSYGERGHPFERGQPAKNDLSTKKSTSPRKFHWDARRPSWENHYPQEKHRSAKKLSCTERDRQIEGDRSVKRGLSTGKDHLVGRGQPAKKSHLAEKAYSAIKSRSAGRGHPITSRPAEQGSSVDWVNLAWNRLLAGEDSPTWRGRRVQRCPIVEGHLLERNYTVEKRPSTGKDHPTWKSRPQKKNSPVEEGQSTDRGHSAWQNSPTGRDRLPKKSHCAEKYLSAERSCSLKKSRPVEKDPSSKRIHSAGKIHSGERGHHAKKKRHHSAKKGSMEKKFCSGESAEFQVRNYTGEESNTGENACSVQEGHHSMEQSFHVDPSPGSMPMVPVPEHVKNTPKSRMGSATSQEAHVSHQYVAEAVSTGQPMQAVNMRMEVELKLPSVLKACLVEDWDLVNKQKQLFQLPAEKNIDYILANYVTFVKSQGKSDNREYSVDELVYGIREYFNNILSTQLLCQFEKPQYAEILLAYPDVPMSQIYGAPHLLRLFVNIETTLAYLSLNSHSLMSVSSYMQDFLNYLAENSTSLFNVSNYKVASVAYCFKAL</sequence>
<dbReference type="GO" id="GO:0006281">
    <property type="term" value="P:DNA repair"/>
    <property type="evidence" value="ECO:0007669"/>
    <property type="project" value="UniProtKB-KW"/>
</dbReference>
<evidence type="ECO:0000256" key="2">
    <source>
        <dbReference type="ARBA" id="ARBA00022604"/>
    </source>
</evidence>
<evidence type="ECO:0000256" key="1">
    <source>
        <dbReference type="ARBA" id="ARBA00004123"/>
    </source>
</evidence>
<feature type="region of interest" description="Disordered" evidence="9">
    <location>
        <begin position="486"/>
        <end position="507"/>
    </location>
</feature>
<feature type="region of interest" description="Disordered" evidence="9">
    <location>
        <begin position="423"/>
        <end position="470"/>
    </location>
</feature>
<feature type="compositionally biased region" description="Basic residues" evidence="9">
    <location>
        <begin position="453"/>
        <end position="464"/>
    </location>
</feature>
<feature type="compositionally biased region" description="Basic and acidic residues" evidence="9">
    <location>
        <begin position="226"/>
        <end position="244"/>
    </location>
</feature>
<dbReference type="Pfam" id="PF05712">
    <property type="entry name" value="MRG"/>
    <property type="match status" value="1"/>
</dbReference>
<feature type="region of interest" description="Disordered" evidence="9">
    <location>
        <begin position="198"/>
        <end position="288"/>
    </location>
</feature>
<evidence type="ECO:0000313" key="11">
    <source>
        <dbReference type="EMBL" id="EGV96569.1"/>
    </source>
</evidence>